<organism evidence="1">
    <name type="scientific">Synechococcus sp. SB0676_bin_10</name>
    <dbReference type="NCBI Taxonomy" id="2604869"/>
    <lineage>
        <taxon>Bacteria</taxon>
        <taxon>Bacillati</taxon>
        <taxon>Cyanobacteriota</taxon>
        <taxon>Cyanophyceae</taxon>
        <taxon>Synechococcales</taxon>
        <taxon>Synechococcaceae</taxon>
        <taxon>Synechococcus</taxon>
    </lineage>
</organism>
<dbReference type="AlphaFoldDB" id="A0A6B1FD80"/>
<comment type="caution">
    <text evidence="1">The sequence shown here is derived from an EMBL/GenBank/DDBJ whole genome shotgun (WGS) entry which is preliminary data.</text>
</comment>
<sequence length="204" mass="22773">MKLYTGSDMASTHDAIGKFLGGVVLLASALAVMAPEPVLAGLEFCNRTHGASTLALALAHYNFGTSHVRSSKDDSSDLTIIVQPRWTIRGWWEIPQHECVTAIDRDPDQTHYYYYAYSQDDSYNYSGDYQVCGRRYGRFHVEYKIDNNELVQILALKPWGIDTASVDSETGLEEACADLGYELLPFNQVDVGDTGNYRLIAMVE</sequence>
<gene>
    <name evidence="1" type="ORF">F4162_04455</name>
</gene>
<dbReference type="Pfam" id="PF06282">
    <property type="entry name" value="DUF1036"/>
    <property type="match status" value="1"/>
</dbReference>
<protein>
    <submittedName>
        <fullName evidence="1">DUF1036 domain-containing protein</fullName>
    </submittedName>
</protein>
<dbReference type="EMBL" id="VYDO01000142">
    <property type="protein sequence ID" value="MYG38242.1"/>
    <property type="molecule type" value="Genomic_DNA"/>
</dbReference>
<evidence type="ECO:0000313" key="1">
    <source>
        <dbReference type="EMBL" id="MYG38242.1"/>
    </source>
</evidence>
<proteinExistence type="predicted"/>
<accession>A0A6B1FD80</accession>
<reference evidence="1" key="1">
    <citation type="submission" date="2019-09" db="EMBL/GenBank/DDBJ databases">
        <title>Characterisation of the sponge microbiome using genome-centric metagenomics.</title>
        <authorList>
            <person name="Engelberts J.P."/>
            <person name="Robbins S.J."/>
            <person name="De Goeij J.M."/>
            <person name="Aranda M."/>
            <person name="Bell S.C."/>
            <person name="Webster N.S."/>
        </authorList>
    </citation>
    <scope>NUCLEOTIDE SEQUENCE</scope>
    <source>
        <strain evidence="1">SB0676_bin_10</strain>
    </source>
</reference>
<name>A0A6B1FD80_9SYNE</name>
<dbReference type="InterPro" id="IPR009380">
    <property type="entry name" value="DUF1036"/>
</dbReference>